<evidence type="ECO:0000313" key="1">
    <source>
        <dbReference type="EMBL" id="MEQ2217454.1"/>
    </source>
</evidence>
<dbReference type="PANTHER" id="PTHR21696">
    <property type="entry name" value="PROTEIN UNC-79 HOMOLOG"/>
    <property type="match status" value="1"/>
</dbReference>
<dbReference type="PANTHER" id="PTHR21696:SF2">
    <property type="entry name" value="PROTEIN UNC-79 HOMOLOG"/>
    <property type="match status" value="1"/>
</dbReference>
<accession>A0ABV0SB10</accession>
<dbReference type="Pfam" id="PF14776">
    <property type="entry name" value="UNC-79"/>
    <property type="match status" value="1"/>
</dbReference>
<name>A0ABV0SB10_9TELE</name>
<dbReference type="Proteomes" id="UP001434883">
    <property type="component" value="Unassembled WGS sequence"/>
</dbReference>
<evidence type="ECO:0000313" key="2">
    <source>
        <dbReference type="Proteomes" id="UP001434883"/>
    </source>
</evidence>
<gene>
    <name evidence="1" type="primary">UNC79_2</name>
    <name evidence="1" type="ORF">XENOCAPTIV_010823</name>
</gene>
<dbReference type="InterPro" id="IPR024855">
    <property type="entry name" value="UNC79"/>
</dbReference>
<comment type="caution">
    <text evidence="1">The sequence shown here is derived from an EMBL/GenBank/DDBJ whole genome shotgun (WGS) entry which is preliminary data.</text>
</comment>
<dbReference type="EMBL" id="JAHRIN010075854">
    <property type="protein sequence ID" value="MEQ2217454.1"/>
    <property type="molecule type" value="Genomic_DNA"/>
</dbReference>
<sequence>MSTKAEQFASKIRYLQEYHNRVQHNIYPVPSGTDIANTLKYFSQTLLSVLRDAPSDRGGQGQQSRDAQLSEYPSLDYQGLYVTLVTLLDLVPLLQHGQHDLGQSIFYTTTCLLPFLSDEILSTLPYTMISTLATFPPFLHKDIIEYLSTSFLPMAILGSTRREGGVPAYVNLSASSMLMIAMQNTSNPVYHCQLLECLMKHKQEVWK</sequence>
<feature type="non-terminal residue" evidence="1">
    <location>
        <position position="207"/>
    </location>
</feature>
<reference evidence="1 2" key="1">
    <citation type="submission" date="2021-06" db="EMBL/GenBank/DDBJ databases">
        <authorList>
            <person name="Palmer J.M."/>
        </authorList>
    </citation>
    <scope>NUCLEOTIDE SEQUENCE [LARGE SCALE GENOMIC DNA]</scope>
    <source>
        <strain evidence="1 2">XC_2019</strain>
        <tissue evidence="1">Muscle</tissue>
    </source>
</reference>
<proteinExistence type="predicted"/>
<protein>
    <submittedName>
        <fullName evidence="1">Protein unc-79</fullName>
    </submittedName>
</protein>
<keyword evidence="2" id="KW-1185">Reference proteome</keyword>
<organism evidence="1 2">
    <name type="scientific">Xenoophorus captivus</name>
    <dbReference type="NCBI Taxonomy" id="1517983"/>
    <lineage>
        <taxon>Eukaryota</taxon>
        <taxon>Metazoa</taxon>
        <taxon>Chordata</taxon>
        <taxon>Craniata</taxon>
        <taxon>Vertebrata</taxon>
        <taxon>Euteleostomi</taxon>
        <taxon>Actinopterygii</taxon>
        <taxon>Neopterygii</taxon>
        <taxon>Teleostei</taxon>
        <taxon>Neoteleostei</taxon>
        <taxon>Acanthomorphata</taxon>
        <taxon>Ovalentaria</taxon>
        <taxon>Atherinomorphae</taxon>
        <taxon>Cyprinodontiformes</taxon>
        <taxon>Goodeidae</taxon>
        <taxon>Xenoophorus</taxon>
    </lineage>
</organism>